<name>E3RX99_PYRTT</name>
<dbReference type="AlphaFoldDB" id="E3RX99"/>
<accession>E3RX99</accession>
<feature type="compositionally biased region" description="Pro residues" evidence="1">
    <location>
        <begin position="1"/>
        <end position="11"/>
    </location>
</feature>
<dbReference type="PROSITE" id="PS51207">
    <property type="entry name" value="PXA"/>
    <property type="match status" value="1"/>
</dbReference>
<evidence type="ECO:0000259" key="2">
    <source>
        <dbReference type="PROSITE" id="PS51207"/>
    </source>
</evidence>
<reference evidence="3 4" key="1">
    <citation type="journal article" date="2010" name="Genome Biol.">
        <title>A first genome assembly of the barley fungal pathogen Pyrenophora teres f. teres.</title>
        <authorList>
            <person name="Ellwood S.R."/>
            <person name="Liu Z."/>
            <person name="Syme R.A."/>
            <person name="Lai Z."/>
            <person name="Hane J.K."/>
            <person name="Keiper F."/>
            <person name="Moffat C.S."/>
            <person name="Oliver R.P."/>
            <person name="Friesen T.L."/>
        </authorList>
    </citation>
    <scope>NUCLEOTIDE SEQUENCE [LARGE SCALE GENOMIC DNA]</scope>
    <source>
        <strain evidence="3 4">0-1</strain>
    </source>
</reference>
<feature type="region of interest" description="Disordered" evidence="1">
    <location>
        <begin position="1"/>
        <end position="39"/>
    </location>
</feature>
<dbReference type="Pfam" id="PF02194">
    <property type="entry name" value="PXA"/>
    <property type="match status" value="1"/>
</dbReference>
<gene>
    <name evidence="3" type="ORF">PTT_14003</name>
</gene>
<feature type="compositionally biased region" description="Basic and acidic residues" evidence="1">
    <location>
        <begin position="15"/>
        <end position="30"/>
    </location>
</feature>
<dbReference type="eggNOG" id="ENOG502RM76">
    <property type="taxonomic scope" value="Eukaryota"/>
</dbReference>
<dbReference type="GO" id="GO:0035091">
    <property type="term" value="F:phosphatidylinositol binding"/>
    <property type="evidence" value="ECO:0007669"/>
    <property type="project" value="TreeGrafter"/>
</dbReference>
<dbReference type="KEGG" id="pte:PTT_14003"/>
<feature type="non-terminal residue" evidence="3">
    <location>
        <position position="233"/>
    </location>
</feature>
<dbReference type="HOGENOM" id="CLU_1192375_0_0_1"/>
<dbReference type="STRING" id="861557.E3RX99"/>
<dbReference type="OrthoDB" id="41200at2759"/>
<dbReference type="Proteomes" id="UP000001067">
    <property type="component" value="Unassembled WGS sequence"/>
</dbReference>
<keyword evidence="4" id="KW-1185">Reference proteome</keyword>
<dbReference type="PANTHER" id="PTHR22775">
    <property type="entry name" value="SORTING NEXIN"/>
    <property type="match status" value="1"/>
</dbReference>
<dbReference type="PANTHER" id="PTHR22775:SF47">
    <property type="entry name" value="MEIOTICALLY UP-REGULATED GENE 122 PROTEIN"/>
    <property type="match status" value="1"/>
</dbReference>
<feature type="domain" description="PXA" evidence="2">
    <location>
        <begin position="169"/>
        <end position="233"/>
    </location>
</feature>
<organism evidence="4">
    <name type="scientific">Pyrenophora teres f. teres (strain 0-1)</name>
    <name type="common">Barley net blotch fungus</name>
    <name type="synonym">Drechslera teres f. teres</name>
    <dbReference type="NCBI Taxonomy" id="861557"/>
    <lineage>
        <taxon>Eukaryota</taxon>
        <taxon>Fungi</taxon>
        <taxon>Dikarya</taxon>
        <taxon>Ascomycota</taxon>
        <taxon>Pezizomycotina</taxon>
        <taxon>Dothideomycetes</taxon>
        <taxon>Pleosporomycetidae</taxon>
        <taxon>Pleosporales</taxon>
        <taxon>Pleosporineae</taxon>
        <taxon>Pleosporaceae</taxon>
        <taxon>Pyrenophora</taxon>
    </lineage>
</organism>
<dbReference type="EMBL" id="GL535619">
    <property type="protein sequence ID" value="EFQ89636.1"/>
    <property type="molecule type" value="Genomic_DNA"/>
</dbReference>
<evidence type="ECO:0000256" key="1">
    <source>
        <dbReference type="SAM" id="MobiDB-lite"/>
    </source>
</evidence>
<proteinExistence type="predicted"/>
<evidence type="ECO:0000313" key="3">
    <source>
        <dbReference type="EMBL" id="EFQ89636.1"/>
    </source>
</evidence>
<protein>
    <recommendedName>
        <fullName evidence="2">PXA domain-containing protein</fullName>
    </recommendedName>
</protein>
<dbReference type="InterPro" id="IPR003114">
    <property type="entry name" value="Phox_assoc"/>
</dbReference>
<evidence type="ECO:0000313" key="4">
    <source>
        <dbReference type="Proteomes" id="UP000001067"/>
    </source>
</evidence>
<sequence>MSDPVQAPPSPRDSATYKEHDARRDSHDRGSFVSPDSFKTDTNAPSLDIKALTDRTLHFLATASNETLGACLAGLGAGTYLILGRVGLVLIGVVGGVVLHATWEGHHGGEKETTGAGESKKRELAADIAQRVLDWRNTKVQEKNSQEHDSFDLNLQLYSGKKLDYSDFKPETAAALTELTDAVMRDYVKWWYAPLLPTDDTFPDSCRQTFTAFILSISAHLSRKRPADNFLDF</sequence>